<dbReference type="InterPro" id="IPR006311">
    <property type="entry name" value="TAT_signal"/>
</dbReference>
<evidence type="ECO:0000259" key="4">
    <source>
        <dbReference type="SMART" id="SM00902"/>
    </source>
</evidence>
<dbReference type="InterPro" id="IPR036991">
    <property type="entry name" value="Fe_hydrogenase_ssu_sf"/>
</dbReference>
<proteinExistence type="predicted"/>
<keyword evidence="3" id="KW-0408">Iron</keyword>
<dbReference type="PROSITE" id="PS51318">
    <property type="entry name" value="TAT"/>
    <property type="match status" value="1"/>
</dbReference>
<dbReference type="Pfam" id="PF02256">
    <property type="entry name" value="Fe_hyd_SSU"/>
    <property type="match status" value="1"/>
</dbReference>
<evidence type="ECO:0000256" key="3">
    <source>
        <dbReference type="ARBA" id="ARBA00023014"/>
    </source>
</evidence>
<dbReference type="SMART" id="SM00902">
    <property type="entry name" value="Fe_hyd_SSU"/>
    <property type="match status" value="1"/>
</dbReference>
<dbReference type="Proteomes" id="UP001320148">
    <property type="component" value="Chromosome"/>
</dbReference>
<organism evidence="5 6">
    <name type="scientific">Desulfoluna limicola</name>
    <dbReference type="NCBI Taxonomy" id="2810562"/>
    <lineage>
        <taxon>Bacteria</taxon>
        <taxon>Pseudomonadati</taxon>
        <taxon>Thermodesulfobacteriota</taxon>
        <taxon>Desulfobacteria</taxon>
        <taxon>Desulfobacterales</taxon>
        <taxon>Desulfolunaceae</taxon>
        <taxon>Desulfoluna</taxon>
    </lineage>
</organism>
<sequence length="112" mass="12824">MKKKRWDLSRRSFMKASGLACGYALFGFRMAKEGVAKVLDMVGIRQNSVYNADANSAIYWYRKSQNNPMVKALYANDGFLWEGPGGHHSHELLHTHYRDRSTTIEGIDGLRR</sequence>
<accession>A0ABM7PMS7</accession>
<name>A0ABM7PMS7_9BACT</name>
<dbReference type="NCBIfam" id="TIGR01409">
    <property type="entry name" value="TAT_signal_seq"/>
    <property type="match status" value="1"/>
</dbReference>
<comment type="subunit">
    <text evidence="2">Heterodimer of a large and a small subunit.</text>
</comment>
<feature type="domain" description="Iron hydrogenase small subunit" evidence="4">
    <location>
        <begin position="36"/>
        <end position="101"/>
    </location>
</feature>
<dbReference type="RefSeq" id="WP_236890211.1">
    <property type="nucleotide sequence ID" value="NZ_AP024488.1"/>
</dbReference>
<dbReference type="InterPro" id="IPR019546">
    <property type="entry name" value="TAT_signal_bac_arc"/>
</dbReference>
<evidence type="ECO:0000313" key="5">
    <source>
        <dbReference type="EMBL" id="BCS98841.1"/>
    </source>
</evidence>
<evidence type="ECO:0000256" key="2">
    <source>
        <dbReference type="ARBA" id="ARBA00011771"/>
    </source>
</evidence>
<dbReference type="Gene3D" id="4.10.260.20">
    <property type="entry name" value="Iron hydrogenase, small subunit"/>
    <property type="match status" value="1"/>
</dbReference>
<dbReference type="InterPro" id="IPR003149">
    <property type="entry name" value="Fe_hydrogenase_ssu"/>
</dbReference>
<dbReference type="InterPro" id="IPR008953">
    <property type="entry name" value="Fe_hydrogenase_HydB"/>
</dbReference>
<dbReference type="SUPFAM" id="SSF48674">
    <property type="entry name" value="Fe-only hydrogenase smaller subunit"/>
    <property type="match status" value="1"/>
</dbReference>
<protein>
    <submittedName>
        <fullName evidence="5">Periplasmic [Fe] hydrogenase small subunit</fullName>
    </submittedName>
</protein>
<dbReference type="EMBL" id="AP024488">
    <property type="protein sequence ID" value="BCS98841.1"/>
    <property type="molecule type" value="Genomic_DNA"/>
</dbReference>
<reference evidence="5 6" key="1">
    <citation type="submission" date="2021-02" db="EMBL/GenBank/DDBJ databases">
        <title>Complete genome of Desulfoluna sp. strain ASN36.</title>
        <authorList>
            <person name="Takahashi A."/>
            <person name="Kojima H."/>
            <person name="Fukui M."/>
        </authorList>
    </citation>
    <scope>NUCLEOTIDE SEQUENCE [LARGE SCALE GENOMIC DNA]</scope>
    <source>
        <strain evidence="5 6">ASN36</strain>
    </source>
</reference>
<keyword evidence="3" id="KW-0411">Iron-sulfur</keyword>
<evidence type="ECO:0000256" key="1">
    <source>
        <dbReference type="ARBA" id="ARBA00004196"/>
    </source>
</evidence>
<keyword evidence="3" id="KW-0479">Metal-binding</keyword>
<gene>
    <name evidence="5" type="primary">hydB_2</name>
    <name evidence="5" type="ORF">DSLASN_44730</name>
</gene>
<evidence type="ECO:0000313" key="6">
    <source>
        <dbReference type="Proteomes" id="UP001320148"/>
    </source>
</evidence>
<comment type="subcellular location">
    <subcellularLocation>
        <location evidence="1">Cell envelope</location>
    </subcellularLocation>
</comment>
<keyword evidence="6" id="KW-1185">Reference proteome</keyword>